<dbReference type="InterPro" id="IPR025121">
    <property type="entry name" value="GTPase_HflX_N"/>
</dbReference>
<dbReference type="PANTHER" id="PTHR10229:SF0">
    <property type="entry name" value="GTP-BINDING PROTEIN 6-RELATED"/>
    <property type="match status" value="1"/>
</dbReference>
<feature type="binding site" evidence="7">
    <location>
        <begin position="229"/>
        <end position="233"/>
    </location>
    <ligand>
        <name>GTP</name>
        <dbReference type="ChEBI" id="CHEBI:37565"/>
    </ligand>
</feature>
<dbReference type="PIRSF" id="PIRSF006809">
    <property type="entry name" value="GTP-binding_hflX_prd"/>
    <property type="match status" value="1"/>
</dbReference>
<dbReference type="InterPro" id="IPR042108">
    <property type="entry name" value="GTPase_HflX_N_sf"/>
</dbReference>
<feature type="binding site" evidence="8">
    <location>
        <position position="231"/>
    </location>
    <ligand>
        <name>Mg(2+)</name>
        <dbReference type="ChEBI" id="CHEBI:18420"/>
    </ligand>
</feature>
<dbReference type="InterPro" id="IPR006073">
    <property type="entry name" value="GTP-bd"/>
</dbReference>
<dbReference type="HAMAP" id="MF_00900">
    <property type="entry name" value="GTPase_HflX"/>
    <property type="match status" value="1"/>
</dbReference>
<proteinExistence type="inferred from homology"/>
<dbReference type="FunFam" id="3.40.50.11060:FF:000001">
    <property type="entry name" value="GTPase HflX"/>
    <property type="match status" value="1"/>
</dbReference>
<dbReference type="Gene3D" id="3.40.50.300">
    <property type="entry name" value="P-loop containing nucleotide triphosphate hydrolases"/>
    <property type="match status" value="1"/>
</dbReference>
<dbReference type="Pfam" id="PF01926">
    <property type="entry name" value="MMR_HSR1"/>
    <property type="match status" value="1"/>
</dbReference>
<evidence type="ECO:0000256" key="1">
    <source>
        <dbReference type="ARBA" id="ARBA00022490"/>
    </source>
</evidence>
<dbReference type="NCBIfam" id="NF008280">
    <property type="entry name" value="PRK11058.1"/>
    <property type="match status" value="1"/>
</dbReference>
<evidence type="ECO:0000256" key="3">
    <source>
        <dbReference type="ARBA" id="ARBA00022741"/>
    </source>
</evidence>
<evidence type="ECO:0000256" key="5">
    <source>
        <dbReference type="ARBA" id="ARBA00023134"/>
    </source>
</evidence>
<comment type="subunit">
    <text evidence="6">Monomer. Associates with the 50S ribosomal subunit.</text>
</comment>
<dbReference type="GO" id="GO:0003924">
    <property type="term" value="F:GTPase activity"/>
    <property type="evidence" value="ECO:0007669"/>
    <property type="project" value="UniProtKB-UniRule"/>
</dbReference>
<keyword evidence="4 8" id="KW-0460">Magnesium</keyword>
<accession>F9S886</accession>
<comment type="function">
    <text evidence="6">GTPase that associates with the 50S ribosomal subunit and may have a role during protein synthesis or ribosome biogenesis.</text>
</comment>
<dbReference type="RefSeq" id="WP_006714688.1">
    <property type="nucleotide sequence ID" value="NZ_AFWF01000314.1"/>
</dbReference>
<dbReference type="GO" id="GO:0046872">
    <property type="term" value="F:metal ion binding"/>
    <property type="evidence" value="ECO:0007669"/>
    <property type="project" value="UniProtKB-KW"/>
</dbReference>
<keyword evidence="1 6" id="KW-0963">Cytoplasm</keyword>
<evidence type="ECO:0000256" key="4">
    <source>
        <dbReference type="ARBA" id="ARBA00022842"/>
    </source>
</evidence>
<evidence type="ECO:0000256" key="8">
    <source>
        <dbReference type="PIRSR" id="PIRSR006809-2"/>
    </source>
</evidence>
<keyword evidence="3 6" id="KW-0547">Nucleotide-binding</keyword>
<dbReference type="OrthoDB" id="9812272at2"/>
<dbReference type="Pfam" id="PF16360">
    <property type="entry name" value="GTP-bdg_M"/>
    <property type="match status" value="1"/>
</dbReference>
<evidence type="ECO:0000256" key="7">
    <source>
        <dbReference type="PIRSR" id="PIRSR006809-1"/>
    </source>
</evidence>
<dbReference type="Gene3D" id="6.10.250.2860">
    <property type="match status" value="1"/>
</dbReference>
<evidence type="ECO:0000256" key="6">
    <source>
        <dbReference type="HAMAP-Rule" id="MF_00900"/>
    </source>
</evidence>
<dbReference type="EMBL" id="AFWF01000314">
    <property type="protein sequence ID" value="EGU30163.1"/>
    <property type="molecule type" value="Genomic_DNA"/>
</dbReference>
<dbReference type="PRINTS" id="PR00326">
    <property type="entry name" value="GTP1OBG"/>
</dbReference>
<reference evidence="10 11" key="1">
    <citation type="journal article" date="2012" name="Int. J. Syst. Evol. Microbiol.">
        <title>Vibrio caribbeanicus sp. nov., isolated from the marine sponge Scleritoderma cyanea.</title>
        <authorList>
            <person name="Hoffmann M."/>
            <person name="Monday S.R."/>
            <person name="Allard M.W."/>
            <person name="Strain E.A."/>
            <person name="Whittaker P."/>
            <person name="Naum M."/>
            <person name="McCarthy P.J."/>
            <person name="Lopez J.V."/>
            <person name="Fischer M."/>
            <person name="Brown E.W."/>
        </authorList>
    </citation>
    <scope>NUCLEOTIDE SEQUENCE [LARGE SCALE GENOMIC DNA]</scope>
    <source>
        <strain evidence="10 11">ATCC 700023</strain>
    </source>
</reference>
<feature type="binding site" evidence="7">
    <location>
        <begin position="204"/>
        <end position="211"/>
    </location>
    <ligand>
        <name>GTP</name>
        <dbReference type="ChEBI" id="CHEBI:37565"/>
    </ligand>
</feature>
<comment type="subcellular location">
    <subcellularLocation>
        <location evidence="6">Cytoplasm</location>
    </subcellularLocation>
    <text evidence="6">May associate with membranes.</text>
</comment>
<dbReference type="InterPro" id="IPR032305">
    <property type="entry name" value="GTP-bd_M"/>
</dbReference>
<dbReference type="InterPro" id="IPR027417">
    <property type="entry name" value="P-loop_NTPase"/>
</dbReference>
<dbReference type="NCBIfam" id="TIGR03156">
    <property type="entry name" value="GTP_HflX"/>
    <property type="match status" value="1"/>
</dbReference>
<protein>
    <recommendedName>
        <fullName evidence="6">GTPase HflX</fullName>
    </recommendedName>
    <alternativeName>
        <fullName evidence="6">GTP-binding protein HflX</fullName>
    </alternativeName>
</protein>
<dbReference type="GO" id="GO:0005737">
    <property type="term" value="C:cytoplasm"/>
    <property type="evidence" value="ECO:0007669"/>
    <property type="project" value="UniProtKB-SubCell"/>
</dbReference>
<name>F9S886_9VIBR</name>
<dbReference type="GO" id="GO:0043022">
    <property type="term" value="F:ribosome binding"/>
    <property type="evidence" value="ECO:0007669"/>
    <property type="project" value="TreeGrafter"/>
</dbReference>
<comment type="similarity">
    <text evidence="6">Belongs to the TRAFAC class OBG-HflX-like GTPase superfamily. HflX GTPase family.</text>
</comment>
<keyword evidence="11" id="KW-1185">Reference proteome</keyword>
<comment type="caution">
    <text evidence="10">The sequence shown here is derived from an EMBL/GenBank/DDBJ whole genome shotgun (WGS) entry which is preliminary data.</text>
</comment>
<feature type="domain" description="Hflx-type G" evidence="9">
    <location>
        <begin position="198"/>
        <end position="365"/>
    </location>
</feature>
<comment type="cofactor">
    <cofactor evidence="8">
        <name>Mg(2+)</name>
        <dbReference type="ChEBI" id="CHEBI:18420"/>
    </cofactor>
</comment>
<sequence>MFDRYEAGERAVLVHINFTQEGEWEDLSEFEMLVSSAGVSSLQVVTGSRQAPLPKYYVGEGKAQEIAQIVQSTDADIVIFNHALSPAQERNLEALCQCRVVDRTGLILDIFAQRARTHEGKLQVELAQLRHISTRLIRGWTHLERQKGGIGLRGPGETQLETDRRLLRERIKAILRRLDKVAKQREQGRRARNRAEIPTISLVGYTNAGKSTLFNRITAAGVYAADQLFATLDPTLRKIELADVGPAILADTVGFIRHLPHDLVAAFKATLQETQEADILLHVVDASDERFRENMQAVQIVLEEIDAHEVPSLVVMNKIDNLENQKPRIERDEEGIPRTVWVSAMEGIGIELLFEALTERLASQMIQYQLCVPPQYQGRLRSTFFQMKSIQQEEYDQDGNLLINIRMQQVDWSRLEKREGAVLRDFIVT</sequence>
<keyword evidence="2 8" id="KW-0479">Metal-binding</keyword>
<keyword evidence="5 6" id="KW-0342">GTP-binding</keyword>
<dbReference type="Pfam" id="PF13167">
    <property type="entry name" value="GTP-bdg_N"/>
    <property type="match status" value="1"/>
</dbReference>
<dbReference type="SUPFAM" id="SSF54980">
    <property type="entry name" value="EF-G C-terminal domain-like"/>
    <property type="match status" value="1"/>
</dbReference>
<dbReference type="CDD" id="cd01878">
    <property type="entry name" value="HflX"/>
    <property type="match status" value="1"/>
</dbReference>
<dbReference type="InterPro" id="IPR030394">
    <property type="entry name" value="G_HFLX_dom"/>
</dbReference>
<dbReference type="Pfam" id="PF19275">
    <property type="entry name" value="HflX_C"/>
    <property type="match status" value="1"/>
</dbReference>
<dbReference type="InterPro" id="IPR035647">
    <property type="entry name" value="EFG_III/V"/>
</dbReference>
<feature type="binding site" evidence="7">
    <location>
        <begin position="251"/>
        <end position="254"/>
    </location>
    <ligand>
        <name>GTP</name>
        <dbReference type="ChEBI" id="CHEBI:37565"/>
    </ligand>
</feature>
<feature type="binding site" evidence="7">
    <location>
        <begin position="317"/>
        <end position="320"/>
    </location>
    <ligand>
        <name>GTP</name>
        <dbReference type="ChEBI" id="CHEBI:37565"/>
    </ligand>
</feature>
<dbReference type="GO" id="GO:0005525">
    <property type="term" value="F:GTP binding"/>
    <property type="evidence" value="ECO:0007669"/>
    <property type="project" value="UniProtKB-UniRule"/>
</dbReference>
<dbReference type="InterPro" id="IPR045498">
    <property type="entry name" value="HflX_C"/>
</dbReference>
<evidence type="ECO:0000313" key="11">
    <source>
        <dbReference type="Proteomes" id="UP000004605"/>
    </source>
</evidence>
<evidence type="ECO:0000256" key="2">
    <source>
        <dbReference type="ARBA" id="ARBA00022723"/>
    </source>
</evidence>
<feature type="binding site" evidence="8">
    <location>
        <position position="211"/>
    </location>
    <ligand>
        <name>Mg(2+)</name>
        <dbReference type="ChEBI" id="CHEBI:18420"/>
    </ligand>
</feature>
<organism evidence="10 11">
    <name type="scientific">Vibrio ichthyoenteri ATCC 700023</name>
    <dbReference type="NCBI Taxonomy" id="870968"/>
    <lineage>
        <taxon>Bacteria</taxon>
        <taxon>Pseudomonadati</taxon>
        <taxon>Pseudomonadota</taxon>
        <taxon>Gammaproteobacteria</taxon>
        <taxon>Vibrionales</taxon>
        <taxon>Vibrionaceae</taxon>
        <taxon>Vibrio</taxon>
    </lineage>
</organism>
<dbReference type="Gene3D" id="3.40.50.11060">
    <property type="entry name" value="GTPase HflX, N-terminal domain"/>
    <property type="match status" value="1"/>
</dbReference>
<evidence type="ECO:0000313" key="10">
    <source>
        <dbReference type="EMBL" id="EGU30163.1"/>
    </source>
</evidence>
<gene>
    <name evidence="6" type="primary">hflX</name>
    <name evidence="10" type="ORF">VII00023_14879</name>
</gene>
<dbReference type="PROSITE" id="PS51705">
    <property type="entry name" value="G_HFLX"/>
    <property type="match status" value="1"/>
</dbReference>
<dbReference type="PANTHER" id="PTHR10229">
    <property type="entry name" value="GTP-BINDING PROTEIN HFLX"/>
    <property type="match status" value="1"/>
</dbReference>
<dbReference type="AlphaFoldDB" id="F9S886"/>
<dbReference type="Proteomes" id="UP000004605">
    <property type="component" value="Unassembled WGS sequence"/>
</dbReference>
<dbReference type="SUPFAM" id="SSF52540">
    <property type="entry name" value="P-loop containing nucleoside triphosphate hydrolases"/>
    <property type="match status" value="1"/>
</dbReference>
<dbReference type="FunFam" id="3.40.50.300:FF:000173">
    <property type="entry name" value="GTPase HflX"/>
    <property type="match status" value="1"/>
</dbReference>
<dbReference type="InterPro" id="IPR016496">
    <property type="entry name" value="GTPase_HflX"/>
</dbReference>
<dbReference type="GO" id="GO:0097216">
    <property type="term" value="F:guanosine tetraphosphate binding"/>
    <property type="evidence" value="ECO:0007669"/>
    <property type="project" value="UniProtKB-ARBA"/>
</dbReference>
<evidence type="ECO:0000259" key="9">
    <source>
        <dbReference type="PROSITE" id="PS51705"/>
    </source>
</evidence>